<evidence type="ECO:0000256" key="1">
    <source>
        <dbReference type="SAM" id="Phobius"/>
    </source>
</evidence>
<dbReference type="RefSeq" id="WP_188387984.1">
    <property type="nucleotide sequence ID" value="NZ_BMFK01000001.1"/>
</dbReference>
<dbReference type="EMBL" id="BMFK01000001">
    <property type="protein sequence ID" value="GGE67981.1"/>
    <property type="molecule type" value="Genomic_DNA"/>
</dbReference>
<dbReference type="PANTHER" id="PTHR37810">
    <property type="entry name" value="IMMUNITY PROTEIN SDPI"/>
    <property type="match status" value="1"/>
</dbReference>
<feature type="transmembrane region" description="Helical" evidence="1">
    <location>
        <begin position="12"/>
        <end position="35"/>
    </location>
</feature>
<keyword evidence="1" id="KW-0812">Transmembrane</keyword>
<gene>
    <name evidence="3" type="ORF">GCM10007140_17550</name>
</gene>
<dbReference type="InterPro" id="IPR012867">
    <property type="entry name" value="DUF1648"/>
</dbReference>
<accession>A0A917EQV0</accession>
<reference evidence="3" key="2">
    <citation type="submission" date="2020-09" db="EMBL/GenBank/DDBJ databases">
        <authorList>
            <person name="Sun Q."/>
            <person name="Zhou Y."/>
        </authorList>
    </citation>
    <scope>NUCLEOTIDE SEQUENCE</scope>
    <source>
        <strain evidence="3">CGMCC 1.12698</strain>
    </source>
</reference>
<keyword evidence="4" id="KW-1185">Reference proteome</keyword>
<dbReference type="AlphaFoldDB" id="A0A917EQV0"/>
<evidence type="ECO:0000313" key="4">
    <source>
        <dbReference type="Proteomes" id="UP000605259"/>
    </source>
</evidence>
<dbReference type="PANTHER" id="PTHR37810:SF5">
    <property type="entry name" value="IMMUNITY PROTEIN SDPI"/>
    <property type="match status" value="1"/>
</dbReference>
<organism evidence="3 4">
    <name type="scientific">Priestia taiwanensis</name>
    <dbReference type="NCBI Taxonomy" id="1347902"/>
    <lineage>
        <taxon>Bacteria</taxon>
        <taxon>Bacillati</taxon>
        <taxon>Bacillota</taxon>
        <taxon>Bacilli</taxon>
        <taxon>Bacillales</taxon>
        <taxon>Bacillaceae</taxon>
        <taxon>Priestia</taxon>
    </lineage>
</organism>
<proteinExistence type="predicted"/>
<evidence type="ECO:0000313" key="3">
    <source>
        <dbReference type="EMBL" id="GGE67981.1"/>
    </source>
</evidence>
<dbReference type="GO" id="GO:0009636">
    <property type="term" value="P:response to toxic substance"/>
    <property type="evidence" value="ECO:0007669"/>
    <property type="project" value="TreeGrafter"/>
</dbReference>
<name>A0A917EQV0_9BACI</name>
<feature type="transmembrane region" description="Helical" evidence="1">
    <location>
        <begin position="138"/>
        <end position="156"/>
    </location>
</feature>
<feature type="domain" description="DUF1648" evidence="2">
    <location>
        <begin position="21"/>
        <end position="65"/>
    </location>
</feature>
<evidence type="ECO:0000259" key="2">
    <source>
        <dbReference type="Pfam" id="PF07853"/>
    </source>
</evidence>
<keyword evidence="1" id="KW-0472">Membrane</keyword>
<dbReference type="Proteomes" id="UP000605259">
    <property type="component" value="Unassembled WGS sequence"/>
</dbReference>
<dbReference type="Pfam" id="PF07853">
    <property type="entry name" value="DUF1648"/>
    <property type="match status" value="1"/>
</dbReference>
<feature type="transmembrane region" description="Helical" evidence="1">
    <location>
        <begin position="99"/>
        <end position="118"/>
    </location>
</feature>
<comment type="caution">
    <text evidence="3">The sequence shown here is derived from an EMBL/GenBank/DDBJ whole genome shotgun (WGS) entry which is preliminary data.</text>
</comment>
<sequence length="160" mass="17951">MTNPPKSTVEKILFTANSVGVIGALLYAIIAYFSLSGEIPTHYNFQGEPDQFGDKGFILFIPCIALFIFLLFTGLSHFPDGLTYPKNMSEEGKEKMFRFTRLMMQVLAFEIISFLLYLTVMDVQIAQDNAKGIGTYTGYLFIASVIITVIAIMVTCRKFK</sequence>
<keyword evidence="1" id="KW-1133">Transmembrane helix</keyword>
<feature type="transmembrane region" description="Helical" evidence="1">
    <location>
        <begin position="55"/>
        <end position="78"/>
    </location>
</feature>
<protein>
    <recommendedName>
        <fullName evidence="2">DUF1648 domain-containing protein</fullName>
    </recommendedName>
</protein>
<reference evidence="3" key="1">
    <citation type="journal article" date="2014" name="Int. J. Syst. Evol. Microbiol.">
        <title>Complete genome sequence of Corynebacterium casei LMG S-19264T (=DSM 44701T), isolated from a smear-ripened cheese.</title>
        <authorList>
            <consortium name="US DOE Joint Genome Institute (JGI-PGF)"/>
            <person name="Walter F."/>
            <person name="Albersmeier A."/>
            <person name="Kalinowski J."/>
            <person name="Ruckert C."/>
        </authorList>
    </citation>
    <scope>NUCLEOTIDE SEQUENCE</scope>
    <source>
        <strain evidence="3">CGMCC 1.12698</strain>
    </source>
</reference>